<dbReference type="Proteomes" id="UP000239434">
    <property type="component" value="Unassembled WGS sequence"/>
</dbReference>
<accession>A0A2S9IL57</accession>
<dbReference type="InterPro" id="IPR036680">
    <property type="entry name" value="SPOR-like_sf"/>
</dbReference>
<dbReference type="Pfam" id="PF05036">
    <property type="entry name" value="SPOR"/>
    <property type="match status" value="1"/>
</dbReference>
<feature type="compositionally biased region" description="Low complexity" evidence="1">
    <location>
        <begin position="118"/>
        <end position="129"/>
    </location>
</feature>
<dbReference type="GO" id="GO:0042834">
    <property type="term" value="F:peptidoglycan binding"/>
    <property type="evidence" value="ECO:0007669"/>
    <property type="project" value="InterPro"/>
</dbReference>
<evidence type="ECO:0000313" key="4">
    <source>
        <dbReference type="Proteomes" id="UP000239434"/>
    </source>
</evidence>
<feature type="region of interest" description="Disordered" evidence="1">
    <location>
        <begin position="60"/>
        <end position="141"/>
    </location>
</feature>
<proteinExistence type="predicted"/>
<comment type="caution">
    <text evidence="3">The sequence shown here is derived from an EMBL/GenBank/DDBJ whole genome shotgun (WGS) entry which is preliminary data.</text>
</comment>
<feature type="region of interest" description="Disordered" evidence="1">
    <location>
        <begin position="1"/>
        <end position="22"/>
    </location>
</feature>
<organism evidence="3 4">
    <name type="scientific">Phyllobacterium phragmitis</name>
    <dbReference type="NCBI Taxonomy" id="2670329"/>
    <lineage>
        <taxon>Bacteria</taxon>
        <taxon>Pseudomonadati</taxon>
        <taxon>Pseudomonadota</taxon>
        <taxon>Alphaproteobacteria</taxon>
        <taxon>Hyphomicrobiales</taxon>
        <taxon>Phyllobacteriaceae</taxon>
        <taxon>Phyllobacterium</taxon>
    </lineage>
</organism>
<keyword evidence="4" id="KW-1185">Reference proteome</keyword>
<gene>
    <name evidence="3" type="ORF">C5748_22270</name>
</gene>
<evidence type="ECO:0000259" key="2">
    <source>
        <dbReference type="PROSITE" id="PS51724"/>
    </source>
</evidence>
<dbReference type="Gene3D" id="3.30.70.1070">
    <property type="entry name" value="Sporulation related repeat"/>
    <property type="match status" value="1"/>
</dbReference>
<feature type="compositionally biased region" description="Low complexity" evidence="1">
    <location>
        <begin position="497"/>
        <end position="511"/>
    </location>
</feature>
<dbReference type="AlphaFoldDB" id="A0A2S9IL57"/>
<reference evidence="3 4" key="1">
    <citation type="submission" date="2018-02" db="EMBL/GenBank/DDBJ databases">
        <title>The draft genome of Phyllobacterium sp. 1N-3.</title>
        <authorList>
            <person name="Liu L."/>
            <person name="Li L."/>
            <person name="Zhang X."/>
            <person name="Wang T."/>
            <person name="Liang L."/>
        </authorList>
    </citation>
    <scope>NUCLEOTIDE SEQUENCE [LARGE SCALE GENOMIC DNA]</scope>
    <source>
        <strain evidence="3 4">1N-3</strain>
    </source>
</reference>
<feature type="region of interest" description="Disordered" evidence="1">
    <location>
        <begin position="740"/>
        <end position="763"/>
    </location>
</feature>
<feature type="compositionally biased region" description="Polar residues" evidence="1">
    <location>
        <begin position="745"/>
        <end position="762"/>
    </location>
</feature>
<dbReference type="RefSeq" id="WP_105744471.1">
    <property type="nucleotide sequence ID" value="NZ_PVBR01000022.1"/>
</dbReference>
<evidence type="ECO:0000313" key="3">
    <source>
        <dbReference type="EMBL" id="PRD41238.1"/>
    </source>
</evidence>
<evidence type="ECO:0000256" key="1">
    <source>
        <dbReference type="SAM" id="MobiDB-lite"/>
    </source>
</evidence>
<dbReference type="EMBL" id="PVBR01000022">
    <property type="protein sequence ID" value="PRD41238.1"/>
    <property type="molecule type" value="Genomic_DNA"/>
</dbReference>
<dbReference type="PROSITE" id="PS51724">
    <property type="entry name" value="SPOR"/>
    <property type="match status" value="1"/>
</dbReference>
<dbReference type="InterPro" id="IPR007730">
    <property type="entry name" value="SPOR-like_dom"/>
</dbReference>
<name>A0A2S9IL57_9HYPH</name>
<feature type="compositionally biased region" description="Basic and acidic residues" evidence="1">
    <location>
        <begin position="1"/>
        <end position="17"/>
    </location>
</feature>
<feature type="compositionally biased region" description="Basic and acidic residues" evidence="1">
    <location>
        <begin position="87"/>
        <end position="96"/>
    </location>
</feature>
<feature type="domain" description="SPOR" evidence="2">
    <location>
        <begin position="826"/>
        <end position="909"/>
    </location>
</feature>
<sequence length="909" mass="94128">MTDSNLKYRDHGGRPSQDDDPLMELSRIIGFDEPVKDAASQAAADDLSFDLEQELIGGLEAELHTEVQPDDQPTVAPAMHHNWSTPRHVEEPRAEETEAGNTGAFSSPSQSDDDEFDFSASLESELSLSMGKPDAADPAVEDFSLDDDAFAAGSRDHVHHTVADGGEAYSSAPALDSEEYSSDFSAAQDNDGYDPTIYEPAYDPAGDAPAAVASYVAAPSLEDELEMLLTGGDEVSPPAAPAAGYPAPQAEPAAVHYPYYPSRSYSSPAPIPGEHGVQPASYAASYSEGGAGAHEGYGAPSHEATADEMERADAAPNGWDGEEPQLDEDFFGAEDDGQYAEAEVPDLNDTDNAQSAQAMVYAGHSGYRIAAGGPAPEVETVIVSESRVDQTDALDLPEVDYEAEPAANSGLNALESEFAEVFTSIEVDDQTPAPETQAPAGNSFDDIFNDAYGVHGGVQDQAYGAQPLQTAAPAAYAAGAAAAVSGYMAERASQAAPQPVHSSASPASASPGTSNDYYNHWAGSGQGQEDFDYDPHSADDLDIPAAAYERQPARGRRGLVMASVAGAALLIGGLGYYAFSSGGGIATPVVIQADNQPVKVQPENPGGNTVPNQDKAVYDRVAGTTPDAPEQKTLVNTEEKPVDIGMADDDDGSFDDTAVNDRVEPSTLNGVVSNGGRENPVFAPRRVQTMVVKPDGTIVAQEAAPSPPASASVATPQARPAGTEIAALENTAALPARNNAADATEPTQTAGIPTQQPNSTPVANAPARVVNTQAITPDSAMAKPKNVPVVPSRPAQQPVTIVDSTPAASAQPTQVASAANAAGTAAASAGAYSIQIASQPSADAAQQSYANLARRYGNIIGGHGVDIRRADIAGKGTYYRVRINVGSKSDAVDLCTRYKSAGGSCFVTQ</sequence>
<feature type="region of interest" description="Disordered" evidence="1">
    <location>
        <begin position="497"/>
        <end position="538"/>
    </location>
</feature>
<feature type="region of interest" description="Disordered" evidence="1">
    <location>
        <begin position="164"/>
        <end position="196"/>
    </location>
</feature>
<protein>
    <recommendedName>
        <fullName evidence="2">SPOR domain-containing protein</fullName>
    </recommendedName>
</protein>